<organism evidence="4 5">
    <name type="scientific">Streptomyces flavochromogenes</name>
    <dbReference type="NCBI Taxonomy" id="68199"/>
    <lineage>
        <taxon>Bacteria</taxon>
        <taxon>Bacillati</taxon>
        <taxon>Actinomycetota</taxon>
        <taxon>Actinomycetes</taxon>
        <taxon>Kitasatosporales</taxon>
        <taxon>Streptomycetaceae</taxon>
        <taxon>Streptomyces</taxon>
    </lineage>
</organism>
<dbReference type="PRINTS" id="PR01399">
    <property type="entry name" value="ENTSNTHTASED"/>
</dbReference>
<evidence type="ECO:0000259" key="3">
    <source>
        <dbReference type="Pfam" id="PF17837"/>
    </source>
</evidence>
<evidence type="ECO:0000256" key="1">
    <source>
        <dbReference type="ARBA" id="ARBA00022679"/>
    </source>
</evidence>
<comment type="caution">
    <text evidence="4">The sequence shown here is derived from an EMBL/GenBank/DDBJ whole genome shotgun (WGS) entry which is preliminary data.</text>
</comment>
<evidence type="ECO:0000313" key="5">
    <source>
        <dbReference type="Proteomes" id="UP001602370"/>
    </source>
</evidence>
<evidence type="ECO:0000313" key="4">
    <source>
        <dbReference type="EMBL" id="MFF5919607.1"/>
    </source>
</evidence>
<dbReference type="PANTHER" id="PTHR38096">
    <property type="entry name" value="ENTEROBACTIN SYNTHASE COMPONENT D"/>
    <property type="match status" value="1"/>
</dbReference>
<dbReference type="Gene3D" id="3.90.470.20">
    <property type="entry name" value="4'-phosphopantetheinyl transferase domain"/>
    <property type="match status" value="1"/>
</dbReference>
<dbReference type="Pfam" id="PF17837">
    <property type="entry name" value="4PPT_N"/>
    <property type="match status" value="1"/>
</dbReference>
<dbReference type="EMBL" id="JBIBDZ010000003">
    <property type="protein sequence ID" value="MFF5919607.1"/>
    <property type="molecule type" value="Genomic_DNA"/>
</dbReference>
<dbReference type="InterPro" id="IPR008278">
    <property type="entry name" value="4-PPantetheinyl_Trfase_dom"/>
</dbReference>
<dbReference type="InterPro" id="IPR037143">
    <property type="entry name" value="4-PPantetheinyl_Trfase_dom_sf"/>
</dbReference>
<keyword evidence="5" id="KW-1185">Reference proteome</keyword>
<name>A0ABW6XQ27_9ACTN</name>
<gene>
    <name evidence="4" type="ORF">ACFY8C_14795</name>
</gene>
<keyword evidence="1 4" id="KW-0808">Transferase</keyword>
<dbReference type="RefSeq" id="WP_388307302.1">
    <property type="nucleotide sequence ID" value="NZ_JBIBDZ010000003.1"/>
</dbReference>
<dbReference type="SUPFAM" id="SSF56214">
    <property type="entry name" value="4'-phosphopantetheinyl transferase"/>
    <property type="match status" value="1"/>
</dbReference>
<evidence type="ECO:0000259" key="2">
    <source>
        <dbReference type="Pfam" id="PF01648"/>
    </source>
</evidence>
<dbReference type="Proteomes" id="UP001602370">
    <property type="component" value="Unassembled WGS sequence"/>
</dbReference>
<proteinExistence type="predicted"/>
<accession>A0ABW6XQ27</accession>
<dbReference type="GO" id="GO:0016740">
    <property type="term" value="F:transferase activity"/>
    <property type="evidence" value="ECO:0007669"/>
    <property type="project" value="UniProtKB-KW"/>
</dbReference>
<dbReference type="Pfam" id="PF01648">
    <property type="entry name" value="ACPS"/>
    <property type="match status" value="1"/>
</dbReference>
<protein>
    <submittedName>
        <fullName evidence="4">4'-phosphopantetheinyl transferase</fullName>
    </submittedName>
</protein>
<feature type="domain" description="4'-phosphopantetheinyl transferase N-terminal" evidence="3">
    <location>
        <begin position="49"/>
        <end position="116"/>
    </location>
</feature>
<dbReference type="InterPro" id="IPR041354">
    <property type="entry name" value="4PPT_N"/>
</dbReference>
<feature type="domain" description="4'-phosphopantetheinyl transferase" evidence="2">
    <location>
        <begin position="124"/>
        <end position="206"/>
    </location>
</feature>
<reference evidence="4 5" key="1">
    <citation type="submission" date="2024-10" db="EMBL/GenBank/DDBJ databases">
        <title>The Natural Products Discovery Center: Release of the First 8490 Sequenced Strains for Exploring Actinobacteria Biosynthetic Diversity.</title>
        <authorList>
            <person name="Kalkreuter E."/>
            <person name="Kautsar S.A."/>
            <person name="Yang D."/>
            <person name="Bader C.D."/>
            <person name="Teijaro C.N."/>
            <person name="Fluegel L."/>
            <person name="Davis C.M."/>
            <person name="Simpson J.R."/>
            <person name="Lauterbach L."/>
            <person name="Steele A.D."/>
            <person name="Gui C."/>
            <person name="Meng S."/>
            <person name="Li G."/>
            <person name="Viehrig K."/>
            <person name="Ye F."/>
            <person name="Su P."/>
            <person name="Kiefer A.F."/>
            <person name="Nichols A."/>
            <person name="Cepeda A.J."/>
            <person name="Yan W."/>
            <person name="Fan B."/>
            <person name="Jiang Y."/>
            <person name="Adhikari A."/>
            <person name="Zheng C.-J."/>
            <person name="Schuster L."/>
            <person name="Cowan T.M."/>
            <person name="Smanski M.J."/>
            <person name="Chevrette M.G."/>
            <person name="De Carvalho L.P.S."/>
            <person name="Shen B."/>
        </authorList>
    </citation>
    <scope>NUCLEOTIDE SEQUENCE [LARGE SCALE GENOMIC DNA]</scope>
    <source>
        <strain evidence="4 5">NPDC012605</strain>
    </source>
</reference>
<dbReference type="PANTHER" id="PTHR38096:SF1">
    <property type="entry name" value="ENTEROBACTIN SYNTHASE COMPONENT D"/>
    <property type="match status" value="1"/>
</dbReference>
<sequence length="250" mass="27007">MTEYDARESEQGRNDVTRGAEALFPASVILVERFHDIPDGRLPDGLFPEERRLVDRAVDRRRREFTTARICAREALRRLGRPAVPVPRGPSGAPLWPAGVLGSITHCEGYRAAAVATAGPVTGLGLDAEPNLPLADAAMLPLISLPAERRHLAEITADPATAADGAEVHWERLLFSAKESVYKAWNPMTDRRLGFADAEITFSPGDGTFRALPTVRGHGGERGFDGTWQLRAGILLTAVTVVSDAGGERP</sequence>
<dbReference type="InterPro" id="IPR003542">
    <property type="entry name" value="Enbac_synth_compD-like"/>
</dbReference>